<dbReference type="PANTHER" id="PTHR45138">
    <property type="entry name" value="REGULATORY COMPONENTS OF SENSORY TRANSDUCTION SYSTEM"/>
    <property type="match status" value="1"/>
</dbReference>
<dbReference type="SUPFAM" id="SSF55073">
    <property type="entry name" value="Nucleotide cyclase"/>
    <property type="match status" value="1"/>
</dbReference>
<sequence>MTDLINHSVLQRVPAPRHLVNEAEAEATMQQLGFHTPDDAVGNESCLVQIYPADVIDGMLLLEHDFLAIGRDISCDLVLDDASVSRRHVQLIQTLEGHALQDLGSTNGTLVNGTPIEGRHVLSSGDNISIGSFIFKYLSAGSVESQYHETVYLSLTRDALTGTMNKRYLLESMQREMARSLRRSQSLAVVMMDIDFFKSVNDTHGHLVGDEVLREFGRRLLSTCREDDLLARYGGEEFSLLMASTERDEAIEIAERCRMVISQDPFETAIGPLNITASFGVACYDGGQTMKALELIKIADDRLYEAKRDGRNRVVC</sequence>
<evidence type="ECO:0000259" key="3">
    <source>
        <dbReference type="PROSITE" id="PS50006"/>
    </source>
</evidence>
<name>A0ABT0UA57_9BACT</name>
<evidence type="ECO:0000256" key="1">
    <source>
        <dbReference type="ARBA" id="ARBA00012528"/>
    </source>
</evidence>
<dbReference type="InterPro" id="IPR000253">
    <property type="entry name" value="FHA_dom"/>
</dbReference>
<evidence type="ECO:0000313" key="6">
    <source>
        <dbReference type="Proteomes" id="UP001202961"/>
    </source>
</evidence>
<dbReference type="PANTHER" id="PTHR45138:SF9">
    <property type="entry name" value="DIGUANYLATE CYCLASE DGCM-RELATED"/>
    <property type="match status" value="1"/>
</dbReference>
<dbReference type="InterPro" id="IPR050469">
    <property type="entry name" value="Diguanylate_Cyclase"/>
</dbReference>
<dbReference type="NCBIfam" id="TIGR00254">
    <property type="entry name" value="GGDEF"/>
    <property type="match status" value="1"/>
</dbReference>
<dbReference type="CDD" id="cd00060">
    <property type="entry name" value="FHA"/>
    <property type="match status" value="1"/>
</dbReference>
<dbReference type="Gene3D" id="3.30.70.270">
    <property type="match status" value="1"/>
</dbReference>
<accession>A0ABT0UA57</accession>
<comment type="caution">
    <text evidence="5">The sequence shown here is derived from an EMBL/GenBank/DDBJ whole genome shotgun (WGS) entry which is preliminary data.</text>
</comment>
<dbReference type="InterPro" id="IPR029787">
    <property type="entry name" value="Nucleotide_cyclase"/>
</dbReference>
<dbReference type="EMBL" id="JAMQBK010000060">
    <property type="protein sequence ID" value="MCM2373226.1"/>
    <property type="molecule type" value="Genomic_DNA"/>
</dbReference>
<dbReference type="SMART" id="SM00240">
    <property type="entry name" value="FHA"/>
    <property type="match status" value="1"/>
</dbReference>
<dbReference type="PROSITE" id="PS50006">
    <property type="entry name" value="FHA_DOMAIN"/>
    <property type="match status" value="1"/>
</dbReference>
<proteinExistence type="predicted"/>
<dbReference type="CDD" id="cd01949">
    <property type="entry name" value="GGDEF"/>
    <property type="match status" value="1"/>
</dbReference>
<dbReference type="SMART" id="SM00267">
    <property type="entry name" value="GGDEF"/>
    <property type="match status" value="1"/>
</dbReference>
<evidence type="ECO:0000256" key="2">
    <source>
        <dbReference type="ARBA" id="ARBA00034247"/>
    </source>
</evidence>
<dbReference type="Proteomes" id="UP001202961">
    <property type="component" value="Unassembled WGS sequence"/>
</dbReference>
<protein>
    <recommendedName>
        <fullName evidence="1">diguanylate cyclase</fullName>
        <ecNumber evidence="1">2.7.7.65</ecNumber>
    </recommendedName>
</protein>
<dbReference type="PROSITE" id="PS50887">
    <property type="entry name" value="GGDEF"/>
    <property type="match status" value="1"/>
</dbReference>
<keyword evidence="6" id="KW-1185">Reference proteome</keyword>
<evidence type="ECO:0000259" key="4">
    <source>
        <dbReference type="PROSITE" id="PS50887"/>
    </source>
</evidence>
<feature type="domain" description="FHA" evidence="3">
    <location>
        <begin position="67"/>
        <end position="116"/>
    </location>
</feature>
<dbReference type="EC" id="2.7.7.65" evidence="1"/>
<evidence type="ECO:0000313" key="5">
    <source>
        <dbReference type="EMBL" id="MCM2373226.1"/>
    </source>
</evidence>
<dbReference type="Pfam" id="PF00990">
    <property type="entry name" value="GGDEF"/>
    <property type="match status" value="1"/>
</dbReference>
<organism evidence="5 6">
    <name type="scientific">Aporhodopirellula aestuarii</name>
    <dbReference type="NCBI Taxonomy" id="2950107"/>
    <lineage>
        <taxon>Bacteria</taxon>
        <taxon>Pseudomonadati</taxon>
        <taxon>Planctomycetota</taxon>
        <taxon>Planctomycetia</taxon>
        <taxon>Pirellulales</taxon>
        <taxon>Pirellulaceae</taxon>
        <taxon>Aporhodopirellula</taxon>
    </lineage>
</organism>
<feature type="domain" description="GGDEF" evidence="4">
    <location>
        <begin position="185"/>
        <end position="316"/>
    </location>
</feature>
<dbReference type="Pfam" id="PF00498">
    <property type="entry name" value="FHA"/>
    <property type="match status" value="1"/>
</dbReference>
<dbReference type="SUPFAM" id="SSF49879">
    <property type="entry name" value="SMAD/FHA domain"/>
    <property type="match status" value="1"/>
</dbReference>
<dbReference type="Gene3D" id="2.60.200.20">
    <property type="match status" value="1"/>
</dbReference>
<dbReference type="InterPro" id="IPR043128">
    <property type="entry name" value="Rev_trsase/Diguanyl_cyclase"/>
</dbReference>
<reference evidence="5 6" key="1">
    <citation type="journal article" date="2022" name="Syst. Appl. Microbiol.">
        <title>Rhodopirellula aestuarii sp. nov., a novel member of the genus Rhodopirellula isolated from brackish sediments collected in the Tagus River estuary, Portugal.</title>
        <authorList>
            <person name="Vitorino I.R."/>
            <person name="Klimek D."/>
            <person name="Calusinska M."/>
            <person name="Lobo-da-Cunha A."/>
            <person name="Vasconcelos V."/>
            <person name="Lage O.M."/>
        </authorList>
    </citation>
    <scope>NUCLEOTIDE SEQUENCE [LARGE SCALE GENOMIC DNA]</scope>
    <source>
        <strain evidence="5 6">ICT_H3.1</strain>
    </source>
</reference>
<comment type="catalytic activity">
    <reaction evidence="2">
        <text>2 GTP = 3',3'-c-di-GMP + 2 diphosphate</text>
        <dbReference type="Rhea" id="RHEA:24898"/>
        <dbReference type="ChEBI" id="CHEBI:33019"/>
        <dbReference type="ChEBI" id="CHEBI:37565"/>
        <dbReference type="ChEBI" id="CHEBI:58805"/>
        <dbReference type="EC" id="2.7.7.65"/>
    </reaction>
</comment>
<dbReference type="InterPro" id="IPR008984">
    <property type="entry name" value="SMAD_FHA_dom_sf"/>
</dbReference>
<dbReference type="RefSeq" id="WP_250930904.1">
    <property type="nucleotide sequence ID" value="NZ_JAMQBK010000060.1"/>
</dbReference>
<dbReference type="InterPro" id="IPR000160">
    <property type="entry name" value="GGDEF_dom"/>
</dbReference>
<gene>
    <name evidence="5" type="ORF">NB063_21655</name>
</gene>